<dbReference type="Proteomes" id="UP001325023">
    <property type="component" value="Chromosome"/>
</dbReference>
<reference evidence="1" key="1">
    <citation type="submission" date="2023-12" db="EMBL/GenBank/DDBJ databases">
        <title>Genome sequencing and assembly of bacterial species from a model synthetic community.</title>
        <authorList>
            <person name="Hogle S.L."/>
        </authorList>
    </citation>
    <scope>NUCLEOTIDE SEQUENCE</scope>
    <source>
        <strain evidence="1">SBW25</strain>
    </source>
</reference>
<accession>A0ACD4XKW7</accession>
<keyword evidence="2" id="KW-1185">Reference proteome</keyword>
<protein>
    <submittedName>
        <fullName evidence="1">Uncharacterized protein</fullName>
    </submittedName>
</protein>
<evidence type="ECO:0000313" key="1">
    <source>
        <dbReference type="EMBL" id="WQD69780.1"/>
    </source>
</evidence>
<proteinExistence type="predicted"/>
<dbReference type="EMBL" id="CP140009">
    <property type="protein sequence ID" value="WQD69780.1"/>
    <property type="molecule type" value="Genomic_DNA"/>
</dbReference>
<organism evidence="1 2">
    <name type="scientific">Pseudomonas fluorescens</name>
    <dbReference type="NCBI Taxonomy" id="294"/>
    <lineage>
        <taxon>Bacteria</taxon>
        <taxon>Pseudomonadati</taxon>
        <taxon>Pseudomonadota</taxon>
        <taxon>Gammaproteobacteria</taxon>
        <taxon>Pseudomonadales</taxon>
        <taxon>Pseudomonadaceae</taxon>
        <taxon>Pseudomonas</taxon>
    </lineage>
</organism>
<evidence type="ECO:0000313" key="2">
    <source>
        <dbReference type="Proteomes" id="UP001325023"/>
    </source>
</evidence>
<gene>
    <name evidence="1" type="ORF">U0037_17085</name>
</gene>
<name>A0ACD4XKW7_PSEFL</name>
<sequence>MFKDKLEFIENPLIWTVNIAAAVLSWKYWDGLDTGKDNIGNGAITIAALIVLTVSSFWIYFRADKKVRDFLSSEQQKPLFTTVESLATIRKNPVKFCLYAKSSEGKFQAAFALASVWTSAILAIALTGPSGSTIEGIGVRVIPYVGLTLAVIVWITTAYALFMTHKIAEKDWFSLTENPPTAKVPSEYVQGSVMCRSPDPLESWGKKNFHVCNISDINGPRMPNKDDVREKILWSYMKLPM</sequence>